<comment type="caution">
    <text evidence="1">The sequence shown here is derived from an EMBL/GenBank/DDBJ whole genome shotgun (WGS) entry which is preliminary data.</text>
</comment>
<accession>A0A811UMC8</accession>
<evidence type="ECO:0000313" key="2">
    <source>
        <dbReference type="Proteomes" id="UP000606786"/>
    </source>
</evidence>
<reference evidence="1" key="1">
    <citation type="submission" date="2020-11" db="EMBL/GenBank/DDBJ databases">
        <authorList>
            <person name="Whitehead M."/>
        </authorList>
    </citation>
    <scope>NUCLEOTIDE SEQUENCE</scope>
    <source>
        <strain evidence="1">EGII</strain>
    </source>
</reference>
<organism evidence="1 2">
    <name type="scientific">Ceratitis capitata</name>
    <name type="common">Mediterranean fruit fly</name>
    <name type="synonym">Tephritis capitata</name>
    <dbReference type="NCBI Taxonomy" id="7213"/>
    <lineage>
        <taxon>Eukaryota</taxon>
        <taxon>Metazoa</taxon>
        <taxon>Ecdysozoa</taxon>
        <taxon>Arthropoda</taxon>
        <taxon>Hexapoda</taxon>
        <taxon>Insecta</taxon>
        <taxon>Pterygota</taxon>
        <taxon>Neoptera</taxon>
        <taxon>Endopterygota</taxon>
        <taxon>Diptera</taxon>
        <taxon>Brachycera</taxon>
        <taxon>Muscomorpha</taxon>
        <taxon>Tephritoidea</taxon>
        <taxon>Tephritidae</taxon>
        <taxon>Ceratitis</taxon>
        <taxon>Ceratitis</taxon>
    </lineage>
</organism>
<name>A0A811UMC8_CERCA</name>
<proteinExistence type="predicted"/>
<dbReference type="Proteomes" id="UP000606786">
    <property type="component" value="Unassembled WGS sequence"/>
</dbReference>
<sequence length="76" mass="8587">MGTLGFERLLQDFRKPDVVFVLQITIHHPSNAMAPQGGNQKVGREKEIHIFWVPDHIGIKGYEMTDELTKDEAPSA</sequence>
<dbReference type="AlphaFoldDB" id="A0A811UMC8"/>
<protein>
    <submittedName>
        <fullName evidence="1">(Mediterranean fruit fly) hypothetical protein</fullName>
    </submittedName>
</protein>
<evidence type="ECO:0000313" key="1">
    <source>
        <dbReference type="EMBL" id="CAD6998243.1"/>
    </source>
</evidence>
<gene>
    <name evidence="1" type="ORF">CCAP1982_LOCUS6853</name>
</gene>
<dbReference type="EMBL" id="CAJHJT010000012">
    <property type="protein sequence ID" value="CAD6998243.1"/>
    <property type="molecule type" value="Genomic_DNA"/>
</dbReference>
<keyword evidence="2" id="KW-1185">Reference proteome</keyword>